<evidence type="ECO:0000313" key="3">
    <source>
        <dbReference type="Proteomes" id="UP001160142"/>
    </source>
</evidence>
<keyword evidence="3" id="KW-1185">Reference proteome</keyword>
<evidence type="ECO:0000313" key="2">
    <source>
        <dbReference type="EMBL" id="MDH6182585.1"/>
    </source>
</evidence>
<reference evidence="2 3" key="1">
    <citation type="submission" date="2023-04" db="EMBL/GenBank/DDBJ databases">
        <title>Genome Encyclopedia of Bacteria and Archaea VI: Functional Genomics of Type Strains.</title>
        <authorList>
            <person name="Whitman W."/>
        </authorList>
    </citation>
    <scope>NUCLEOTIDE SEQUENCE [LARGE SCALE GENOMIC DNA]</scope>
    <source>
        <strain evidence="2 3">SG_E_30_P1</strain>
    </source>
</reference>
<accession>A0ABT6KRJ0</accession>
<keyword evidence="1" id="KW-0732">Signal</keyword>
<evidence type="ECO:0008006" key="4">
    <source>
        <dbReference type="Google" id="ProtNLM"/>
    </source>
</evidence>
<proteinExistence type="predicted"/>
<gene>
    <name evidence="2" type="ORF">M2152_002767</name>
</gene>
<organism evidence="2 3">
    <name type="scientific">Antiquaquibacter oligotrophicus</name>
    <dbReference type="NCBI Taxonomy" id="2880260"/>
    <lineage>
        <taxon>Bacteria</taxon>
        <taxon>Bacillati</taxon>
        <taxon>Actinomycetota</taxon>
        <taxon>Actinomycetes</taxon>
        <taxon>Micrococcales</taxon>
        <taxon>Microbacteriaceae</taxon>
        <taxon>Antiquaquibacter</taxon>
    </lineage>
</organism>
<dbReference type="EMBL" id="JARXVQ010000001">
    <property type="protein sequence ID" value="MDH6182585.1"/>
    <property type="molecule type" value="Genomic_DNA"/>
</dbReference>
<feature type="signal peptide" evidence="1">
    <location>
        <begin position="1"/>
        <end position="26"/>
    </location>
</feature>
<dbReference type="PROSITE" id="PS51257">
    <property type="entry name" value="PROKAR_LIPOPROTEIN"/>
    <property type="match status" value="1"/>
</dbReference>
<dbReference type="Proteomes" id="UP001160142">
    <property type="component" value="Unassembled WGS sequence"/>
</dbReference>
<comment type="caution">
    <text evidence="2">The sequence shown here is derived from an EMBL/GenBank/DDBJ whole genome shotgun (WGS) entry which is preliminary data.</text>
</comment>
<name>A0ABT6KRJ0_9MICO</name>
<protein>
    <recommendedName>
        <fullName evidence="4">DUF3558 domain-containing protein</fullName>
    </recommendedName>
</protein>
<sequence>MWIARGRALMAVAMVVSLAACTPADAETDPAPAAPVIAGTPAAPVFTPVSTCSELLGPVLEAEILGGGYVLFSSTPGAGIHYPISSTQTTGSPLSCWYGVDGLDLSTFEIAAQLIRDRVSVESALAGFVSSGDETVTTWVKEGSPGGEPAVVHVVRDDSWLTAFSAYGGAEQVATMTRYLTTVAENVYGT</sequence>
<dbReference type="RefSeq" id="WP_322134860.1">
    <property type="nucleotide sequence ID" value="NZ_CP085036.1"/>
</dbReference>
<feature type="chain" id="PRO_5046076328" description="DUF3558 domain-containing protein" evidence="1">
    <location>
        <begin position="27"/>
        <end position="190"/>
    </location>
</feature>
<evidence type="ECO:0000256" key="1">
    <source>
        <dbReference type="SAM" id="SignalP"/>
    </source>
</evidence>